<keyword evidence="3" id="KW-0440">LIM domain</keyword>
<dbReference type="InterPro" id="IPR001478">
    <property type="entry name" value="PDZ"/>
</dbReference>
<dbReference type="GO" id="GO:0061061">
    <property type="term" value="P:muscle structure development"/>
    <property type="evidence" value="ECO:0007669"/>
    <property type="project" value="TreeGrafter"/>
</dbReference>
<evidence type="ECO:0000259" key="4">
    <source>
        <dbReference type="PROSITE" id="PS50106"/>
    </source>
</evidence>
<dbReference type="SUPFAM" id="SSF50156">
    <property type="entry name" value="PDZ domain-like"/>
    <property type="match status" value="1"/>
</dbReference>
<dbReference type="SMART" id="SM00228">
    <property type="entry name" value="PDZ"/>
    <property type="match status" value="1"/>
</dbReference>
<dbReference type="STRING" id="282301.A0A267EB64"/>
<dbReference type="GO" id="GO:0030018">
    <property type="term" value="C:Z disc"/>
    <property type="evidence" value="ECO:0007669"/>
    <property type="project" value="TreeGrafter"/>
</dbReference>
<comment type="subcellular location">
    <subcellularLocation>
        <location evidence="1">Cytoplasm</location>
    </subcellularLocation>
</comment>
<keyword evidence="3" id="KW-0479">Metal-binding</keyword>
<protein>
    <recommendedName>
        <fullName evidence="4">PDZ domain-containing protein</fullName>
    </recommendedName>
</protein>
<dbReference type="GO" id="GO:0030036">
    <property type="term" value="P:actin cytoskeleton organization"/>
    <property type="evidence" value="ECO:0007669"/>
    <property type="project" value="TreeGrafter"/>
</dbReference>
<dbReference type="Gene3D" id="2.30.42.10">
    <property type="match status" value="1"/>
</dbReference>
<sequence length="195" mass="20790">MSQLEDLLTVVSLRRYTSDKAWGFALQGGTDFDLPVFVHKITRNSVAHKCGLEPGDVIVKINQTYCSGFAHSQVKAEVLRAGNELDFTVKKRAFNVAAYGATAAGRQASPPPAAAAVHPVTSINGGQVSSKSNRGQGGPVYKNVKPKTYQILESQLPQSESGGALPASYRDRAMADHSAYIKANGPTIQRAFGEA</sequence>
<dbReference type="AlphaFoldDB" id="A0A267EB64"/>
<evidence type="ECO:0000256" key="1">
    <source>
        <dbReference type="ARBA" id="ARBA00004496"/>
    </source>
</evidence>
<dbReference type="Pfam" id="PF00595">
    <property type="entry name" value="PDZ"/>
    <property type="match status" value="1"/>
</dbReference>
<dbReference type="GO" id="GO:0003779">
    <property type="term" value="F:actin binding"/>
    <property type="evidence" value="ECO:0007669"/>
    <property type="project" value="TreeGrafter"/>
</dbReference>
<evidence type="ECO:0000256" key="3">
    <source>
        <dbReference type="ARBA" id="ARBA00023038"/>
    </source>
</evidence>
<organism evidence="5 6">
    <name type="scientific">Macrostomum lignano</name>
    <dbReference type="NCBI Taxonomy" id="282301"/>
    <lineage>
        <taxon>Eukaryota</taxon>
        <taxon>Metazoa</taxon>
        <taxon>Spiralia</taxon>
        <taxon>Lophotrochozoa</taxon>
        <taxon>Platyhelminthes</taxon>
        <taxon>Rhabditophora</taxon>
        <taxon>Macrostomorpha</taxon>
        <taxon>Macrostomida</taxon>
        <taxon>Macrostomidae</taxon>
        <taxon>Macrostomum</taxon>
    </lineage>
</organism>
<dbReference type="InterPro" id="IPR050604">
    <property type="entry name" value="PDZ-LIM_domain"/>
</dbReference>
<dbReference type="PANTHER" id="PTHR24214:SF38">
    <property type="entry name" value="PDZ AND LIM DOMAIN PROTEIN ZASP-RELATED"/>
    <property type="match status" value="1"/>
</dbReference>
<name>A0A267EB64_9PLAT</name>
<keyword evidence="6" id="KW-1185">Reference proteome</keyword>
<dbReference type="OrthoDB" id="44841at2759"/>
<dbReference type="GO" id="GO:0051371">
    <property type="term" value="F:muscle alpha-actinin binding"/>
    <property type="evidence" value="ECO:0007669"/>
    <property type="project" value="TreeGrafter"/>
</dbReference>
<dbReference type="Proteomes" id="UP000215902">
    <property type="component" value="Unassembled WGS sequence"/>
</dbReference>
<dbReference type="PANTHER" id="PTHR24214">
    <property type="entry name" value="PDZ AND LIM DOMAIN PROTEIN ZASP"/>
    <property type="match status" value="1"/>
</dbReference>
<dbReference type="GO" id="GO:0001725">
    <property type="term" value="C:stress fiber"/>
    <property type="evidence" value="ECO:0007669"/>
    <property type="project" value="TreeGrafter"/>
</dbReference>
<dbReference type="GO" id="GO:0005912">
    <property type="term" value="C:adherens junction"/>
    <property type="evidence" value="ECO:0007669"/>
    <property type="project" value="TreeGrafter"/>
</dbReference>
<accession>A0A267EB64</accession>
<dbReference type="CDD" id="cd23068">
    <property type="entry name" value="PDZ_ZASP52-like"/>
    <property type="match status" value="1"/>
</dbReference>
<evidence type="ECO:0000313" key="6">
    <source>
        <dbReference type="Proteomes" id="UP000215902"/>
    </source>
</evidence>
<dbReference type="InterPro" id="IPR036034">
    <property type="entry name" value="PDZ_sf"/>
</dbReference>
<evidence type="ECO:0000313" key="5">
    <source>
        <dbReference type="EMBL" id="PAA58134.1"/>
    </source>
</evidence>
<keyword evidence="2" id="KW-0963">Cytoplasm</keyword>
<keyword evidence="3" id="KW-0862">Zinc</keyword>
<proteinExistence type="predicted"/>
<dbReference type="GO" id="GO:0031941">
    <property type="term" value="C:filamentous actin"/>
    <property type="evidence" value="ECO:0007669"/>
    <property type="project" value="TreeGrafter"/>
</dbReference>
<reference evidence="5 6" key="1">
    <citation type="submission" date="2017-06" db="EMBL/GenBank/DDBJ databases">
        <title>A platform for efficient transgenesis in Macrostomum lignano, a flatworm model organism for stem cell research.</title>
        <authorList>
            <person name="Berezikov E."/>
        </authorList>
    </citation>
    <scope>NUCLEOTIDE SEQUENCE [LARGE SCALE GENOMIC DNA]</scope>
    <source>
        <strain evidence="5">DV1</strain>
        <tissue evidence="5">Whole organism</tissue>
    </source>
</reference>
<gene>
    <name evidence="5" type="ORF">BOX15_Mlig015623g1</name>
</gene>
<evidence type="ECO:0000256" key="2">
    <source>
        <dbReference type="ARBA" id="ARBA00022490"/>
    </source>
</evidence>
<feature type="domain" description="PDZ" evidence="4">
    <location>
        <begin position="10"/>
        <end position="93"/>
    </location>
</feature>
<comment type="caution">
    <text evidence="5">The sequence shown here is derived from an EMBL/GenBank/DDBJ whole genome shotgun (WGS) entry which is preliminary data.</text>
</comment>
<dbReference type="EMBL" id="NIVC01002407">
    <property type="protein sequence ID" value="PAA58134.1"/>
    <property type="molecule type" value="Genomic_DNA"/>
</dbReference>
<dbReference type="PROSITE" id="PS50106">
    <property type="entry name" value="PDZ"/>
    <property type="match status" value="1"/>
</dbReference>